<dbReference type="Proteomes" id="UP000531594">
    <property type="component" value="Unassembled WGS sequence"/>
</dbReference>
<gene>
    <name evidence="2" type="ORF">HNR53_003981</name>
</gene>
<evidence type="ECO:0000313" key="2">
    <source>
        <dbReference type="EMBL" id="MBB6447301.1"/>
    </source>
</evidence>
<reference evidence="2 3" key="1">
    <citation type="submission" date="2020-08" db="EMBL/GenBank/DDBJ databases">
        <title>Genomic Encyclopedia of Type Strains, Phase IV (KMG-IV): sequencing the most valuable type-strain genomes for metagenomic binning, comparative biology and taxonomic classification.</title>
        <authorList>
            <person name="Goeker M."/>
        </authorList>
    </citation>
    <scope>NUCLEOTIDE SEQUENCE [LARGE SCALE GENOMIC DNA]</scope>
    <source>
        <strain evidence="2 3">DSM 5391</strain>
    </source>
</reference>
<name>A0A7X0HV11_9BACI</name>
<sequence length="527" mass="62976">MNANKYRKCDHAILIKNPIITTYHDLLNDRIKVMSRGTWQNDEQVIVLIRYVLEVKLGLSKAEIPLINRTIIAENKLWGALNRFKSLHKLIHFVYPGVYHECDFQRVTPDYWSDVEKIKERFEWKLKEENLLVSDIPSFITCHTLLKWGFSNPLKRHGDSPFRLMNALYPNRFKETDFKKTPQRFRKDKTALRKQILEILQSEGIHFEDVPEKVNHELFRRHHLLGVLSSYSSSISKLFCSLFPENFTADDFTKPNGYWDNLDNTRIAIQQLFKRDNILEKDIPTYLTKIRLQEAKLGGLLYRFHGSPIEIVQILYPGRFSVLEFQRVPNKYWYNRDHRIQAMRDFCHKYKITRKGLPLLNRAYFRKHFPRFISIADRHYDSKFYQWIIESFPEYKFTPEEFELLVGKDGQICDSKEELILHNFFLQTLTDADIQREKVHFRNEQADETYIPDWIIEQNSSKYIVEYFGLYGSGLYPGYTEKAKRKIEFYSSIKDYQFMAIFPADFKEEGFDRLVKILKDAKVRVVY</sequence>
<keyword evidence="3" id="KW-1185">Reference proteome</keyword>
<evidence type="ECO:0000259" key="1">
    <source>
        <dbReference type="Pfam" id="PF13255"/>
    </source>
</evidence>
<accession>A0A7X0HV11</accession>
<evidence type="ECO:0000313" key="3">
    <source>
        <dbReference type="Proteomes" id="UP000531594"/>
    </source>
</evidence>
<dbReference type="Pfam" id="PF13255">
    <property type="entry name" value="DUF4046"/>
    <property type="match status" value="1"/>
</dbReference>
<protein>
    <recommendedName>
        <fullName evidence="1">DUF4046 domain-containing protein</fullName>
    </recommendedName>
</protein>
<feature type="domain" description="DUF4046" evidence="1">
    <location>
        <begin position="19"/>
        <end position="98"/>
    </location>
</feature>
<comment type="caution">
    <text evidence="2">The sequence shown here is derived from an EMBL/GenBank/DDBJ whole genome shotgun (WGS) entry which is preliminary data.</text>
</comment>
<organism evidence="2 3">
    <name type="scientific">Bacillus benzoevorans</name>
    <dbReference type="NCBI Taxonomy" id="1456"/>
    <lineage>
        <taxon>Bacteria</taxon>
        <taxon>Bacillati</taxon>
        <taxon>Bacillota</taxon>
        <taxon>Bacilli</taxon>
        <taxon>Bacillales</taxon>
        <taxon>Bacillaceae</taxon>
        <taxon>Bacillus</taxon>
    </lineage>
</organism>
<dbReference type="EMBL" id="JACHGK010000019">
    <property type="protein sequence ID" value="MBB6447301.1"/>
    <property type="molecule type" value="Genomic_DNA"/>
</dbReference>
<dbReference type="RefSeq" id="WP_184529118.1">
    <property type="nucleotide sequence ID" value="NZ_JACHGK010000019.1"/>
</dbReference>
<proteinExistence type="predicted"/>
<dbReference type="AlphaFoldDB" id="A0A7X0HV11"/>
<dbReference type="InterPro" id="IPR025119">
    <property type="entry name" value="DUF4046"/>
</dbReference>